<reference evidence="4" key="1">
    <citation type="journal article" date="2011" name="Nat. Commun.">
        <title>Effector diversification within compartments of the Leptosphaeria maculans genome affected by Repeat-Induced Point mutations.</title>
        <authorList>
            <person name="Rouxel T."/>
            <person name="Grandaubert J."/>
            <person name="Hane J.K."/>
            <person name="Hoede C."/>
            <person name="van de Wouw A.P."/>
            <person name="Couloux A."/>
            <person name="Dominguez V."/>
            <person name="Anthouard V."/>
            <person name="Bally P."/>
            <person name="Bourras S."/>
            <person name="Cozijnsen A.J."/>
            <person name="Ciuffetti L.M."/>
            <person name="Degrave A."/>
            <person name="Dilmaghani A."/>
            <person name="Duret L."/>
            <person name="Fudal I."/>
            <person name="Goodwin S.B."/>
            <person name="Gout L."/>
            <person name="Glaser N."/>
            <person name="Linglin J."/>
            <person name="Kema G.H.J."/>
            <person name="Lapalu N."/>
            <person name="Lawrence C.B."/>
            <person name="May K."/>
            <person name="Meyer M."/>
            <person name="Ollivier B."/>
            <person name="Poulain J."/>
            <person name="Schoch C.L."/>
            <person name="Simon A."/>
            <person name="Spatafora J.W."/>
            <person name="Stachowiak A."/>
            <person name="Turgeon B.G."/>
            <person name="Tyler B.M."/>
            <person name="Vincent D."/>
            <person name="Weissenbach J."/>
            <person name="Amselem J."/>
            <person name="Quesneville H."/>
            <person name="Oliver R.P."/>
            <person name="Wincker P."/>
            <person name="Balesdent M.-H."/>
            <person name="Howlett B.J."/>
        </authorList>
    </citation>
    <scope>NUCLEOTIDE SEQUENCE [LARGE SCALE GENOMIC DNA]</scope>
    <source>
        <strain evidence="4">JN3 / isolate v23.1.3 / race Av1-4-5-6-7-8</strain>
    </source>
</reference>
<dbReference type="VEuPathDB" id="FungiDB:LEMA_P110020.1"/>
<evidence type="ECO:0000259" key="2">
    <source>
        <dbReference type="Pfam" id="PF07985"/>
    </source>
</evidence>
<dbReference type="PANTHER" id="PTHR42080:SF1">
    <property type="entry name" value="SRR1-LIKE DOMAIN-CONTAINING PROTEIN"/>
    <property type="match status" value="1"/>
</dbReference>
<dbReference type="PANTHER" id="PTHR42080">
    <property type="entry name" value="SRR1 DOMAIN-CONTAINING PROTEIN"/>
    <property type="match status" value="1"/>
</dbReference>
<dbReference type="HOGENOM" id="CLU_694583_0_0_1"/>
<dbReference type="eggNOG" id="ENOG502SF95">
    <property type="taxonomic scope" value="Eukaryota"/>
</dbReference>
<gene>
    <name evidence="3" type="ORF">LEMA_P110020.1</name>
</gene>
<proteinExistence type="predicted"/>
<keyword evidence="4" id="KW-1185">Reference proteome</keyword>
<dbReference type="Proteomes" id="UP000002668">
    <property type="component" value="Genome"/>
</dbReference>
<feature type="domain" description="SRR1-like" evidence="2">
    <location>
        <begin position="236"/>
        <end position="386"/>
    </location>
</feature>
<dbReference type="OrthoDB" id="5230585at2759"/>
<dbReference type="GeneID" id="13290221"/>
<dbReference type="Pfam" id="PF07985">
    <property type="entry name" value="SRR1"/>
    <property type="match status" value="1"/>
</dbReference>
<sequence>MRPVNKIQQATNVFDVSAGLQQDLSIEDDDHSNARDTSYPSDTTTASSDDIEQLSEDDQMFFEFYDLVVNEEQNSSAPVFSRVLLESICDQKRTLVRDFDLEDEERTIRHLEYHFSSVEVTKVWQDYHKEDVPEWLLVRYPARVELIHEFHSRFGKYSRHIQLLQKYSDLDSVTHLLTPYSFESSNSFNYILLEEHKDPGVMKAYHVALKIAMAIWLESDARDQFQMIMSAAAIISNPIKRIVCFGLGQIQFTDNAWNGSVLQHLAVFTVIKVLETRYKESGLDNRPIDILFQDPSYEKKDWILVRELHRAMGCGEISKVYSVTDPEGLLAVDTNTFVVTAFLPFKVPLMQIVADLFASSSGPAAFICDKMALDTTKWYYKLHDRDSPAVARFFAQR</sequence>
<protein>
    <recommendedName>
        <fullName evidence="2">SRR1-like domain-containing protein</fullName>
    </recommendedName>
</protein>
<organism evidence="4">
    <name type="scientific">Leptosphaeria maculans (strain JN3 / isolate v23.1.3 / race Av1-4-5-6-7-8)</name>
    <name type="common">Blackleg fungus</name>
    <name type="synonym">Phoma lingam</name>
    <dbReference type="NCBI Taxonomy" id="985895"/>
    <lineage>
        <taxon>Eukaryota</taxon>
        <taxon>Fungi</taxon>
        <taxon>Dikarya</taxon>
        <taxon>Ascomycota</taxon>
        <taxon>Pezizomycotina</taxon>
        <taxon>Dothideomycetes</taxon>
        <taxon>Pleosporomycetidae</taxon>
        <taxon>Pleosporales</taxon>
        <taxon>Pleosporineae</taxon>
        <taxon>Leptosphaeriaceae</taxon>
        <taxon>Plenodomus</taxon>
        <taxon>Plenodomus lingam/Leptosphaeria maculans species complex</taxon>
    </lineage>
</organism>
<evidence type="ECO:0000313" key="4">
    <source>
        <dbReference type="Proteomes" id="UP000002668"/>
    </source>
</evidence>
<dbReference type="AlphaFoldDB" id="E4ZZE2"/>
<dbReference type="InParanoid" id="E4ZZE2"/>
<evidence type="ECO:0000313" key="3">
    <source>
        <dbReference type="EMBL" id="CBX96737.1"/>
    </source>
</evidence>
<dbReference type="InterPro" id="IPR012942">
    <property type="entry name" value="SRR1-like"/>
</dbReference>
<feature type="region of interest" description="Disordered" evidence="1">
    <location>
        <begin position="25"/>
        <end position="50"/>
    </location>
</feature>
<feature type="compositionally biased region" description="Polar residues" evidence="1">
    <location>
        <begin position="35"/>
        <end position="48"/>
    </location>
</feature>
<dbReference type="EMBL" id="FP929129">
    <property type="protein sequence ID" value="CBX96737.1"/>
    <property type="molecule type" value="Genomic_DNA"/>
</dbReference>
<evidence type="ECO:0000256" key="1">
    <source>
        <dbReference type="SAM" id="MobiDB-lite"/>
    </source>
</evidence>
<name>E4ZZE2_LEPMJ</name>
<accession>E4ZZE2</accession>